<dbReference type="SUPFAM" id="SSF55729">
    <property type="entry name" value="Acyl-CoA N-acyltransferases (Nat)"/>
    <property type="match status" value="1"/>
</dbReference>
<dbReference type="PROSITE" id="PS51186">
    <property type="entry name" value="GNAT"/>
    <property type="match status" value="1"/>
</dbReference>
<dbReference type="Gene3D" id="3.40.630.30">
    <property type="match status" value="1"/>
</dbReference>
<evidence type="ECO:0000313" key="2">
    <source>
        <dbReference type="EMBL" id="AKI99345.1"/>
    </source>
</evidence>
<dbReference type="GO" id="GO:0016747">
    <property type="term" value="F:acyltransferase activity, transferring groups other than amino-acyl groups"/>
    <property type="evidence" value="ECO:0007669"/>
    <property type="project" value="InterPro"/>
</dbReference>
<evidence type="ECO:0000313" key="5">
    <source>
        <dbReference type="Proteomes" id="UP000256345"/>
    </source>
</evidence>
<dbReference type="InterPro" id="IPR000182">
    <property type="entry name" value="GNAT_dom"/>
</dbReference>
<evidence type="ECO:0000259" key="1">
    <source>
        <dbReference type="PROSITE" id="PS51186"/>
    </source>
</evidence>
<dbReference type="AlphaFoldDB" id="A0AAC8Q1Z3"/>
<reference evidence="2 4" key="1">
    <citation type="submission" date="2015-05" db="EMBL/GenBank/DDBJ databases">
        <title>Genome assembly of Archangium gephyra DSM 2261.</title>
        <authorList>
            <person name="Sharma G."/>
            <person name="Subramanian S."/>
        </authorList>
    </citation>
    <scope>NUCLEOTIDE SEQUENCE [LARGE SCALE GENOMIC DNA]</scope>
    <source>
        <strain evidence="2 4">DSM 2261</strain>
    </source>
</reference>
<accession>A0AAC8Q1Z3</accession>
<proteinExistence type="predicted"/>
<dbReference type="KEGG" id="age:AA314_00972"/>
<feature type="domain" description="N-acetyltransferase" evidence="1">
    <location>
        <begin position="125"/>
        <end position="262"/>
    </location>
</feature>
<organism evidence="2 4">
    <name type="scientific">Archangium gephyra</name>
    <dbReference type="NCBI Taxonomy" id="48"/>
    <lineage>
        <taxon>Bacteria</taxon>
        <taxon>Pseudomonadati</taxon>
        <taxon>Myxococcota</taxon>
        <taxon>Myxococcia</taxon>
        <taxon>Myxococcales</taxon>
        <taxon>Cystobacterineae</taxon>
        <taxon>Archangiaceae</taxon>
        <taxon>Archangium</taxon>
    </lineage>
</organism>
<dbReference type="CDD" id="cd04301">
    <property type="entry name" value="NAT_SF"/>
    <property type="match status" value="1"/>
</dbReference>
<dbReference type="EMBL" id="CP011509">
    <property type="protein sequence ID" value="AKI99345.1"/>
    <property type="molecule type" value="Genomic_DNA"/>
</dbReference>
<dbReference type="EMBL" id="QUMU01000009">
    <property type="protein sequence ID" value="REG28107.1"/>
    <property type="molecule type" value="Genomic_DNA"/>
</dbReference>
<protein>
    <submittedName>
        <fullName evidence="3">Acetyltransferase (GNAT) family protein</fullName>
    </submittedName>
    <submittedName>
        <fullName evidence="2">Acetyltransferase, GNAT family</fullName>
    </submittedName>
</protein>
<keyword evidence="5" id="KW-1185">Reference proteome</keyword>
<evidence type="ECO:0000313" key="3">
    <source>
        <dbReference type="EMBL" id="REG28107.1"/>
    </source>
</evidence>
<evidence type="ECO:0000313" key="4">
    <source>
        <dbReference type="Proteomes" id="UP000035579"/>
    </source>
</evidence>
<dbReference type="Pfam" id="PF00583">
    <property type="entry name" value="Acetyltransf_1"/>
    <property type="match status" value="1"/>
</dbReference>
<reference evidence="3 5" key="2">
    <citation type="submission" date="2018-08" db="EMBL/GenBank/DDBJ databases">
        <title>Genomic Encyclopedia of Archaeal and Bacterial Type Strains, Phase II (KMG-II): from individual species to whole genera.</title>
        <authorList>
            <person name="Goeker M."/>
        </authorList>
    </citation>
    <scope>NUCLEOTIDE SEQUENCE [LARGE SCALE GENOMIC DNA]</scope>
    <source>
        <strain evidence="3 5">DSM 2261</strain>
    </source>
</reference>
<sequence>MEAPTLPGMTDAELTARLRANIQGFKTLQAQGGPLRLKELPGVRAFALPGRGAALFQQQVMYTDARALAEALEPLAAWYRELGIGAWRVPVYPGDTAAEAVLARAGHRAEDSLPAMAIPLAHPPPQLAPGTTLEHPEDLHEVLGLNALSYGQEHVDYFESWRPRLHSSSPLYAVLVRQEGRALAGGVSFERDGTAGIYLVATHPEARHRGLGSLVMQGLHADALARGCTVAVLQASALGHRLYQRLGYRDLGAWTSWVRRAG</sequence>
<gene>
    <name evidence="2" type="ORF">AA314_00972</name>
    <name evidence="3" type="ORF">ATI61_109452</name>
</gene>
<dbReference type="InterPro" id="IPR016181">
    <property type="entry name" value="Acyl_CoA_acyltransferase"/>
</dbReference>
<name>A0AAC8Q1Z3_9BACT</name>
<dbReference type="Proteomes" id="UP000256345">
    <property type="component" value="Unassembled WGS sequence"/>
</dbReference>
<dbReference type="Proteomes" id="UP000035579">
    <property type="component" value="Chromosome"/>
</dbReference>